<feature type="transmembrane region" description="Helical" evidence="2">
    <location>
        <begin position="63"/>
        <end position="86"/>
    </location>
</feature>
<dbReference type="EMBL" id="QZBD01000704">
    <property type="protein sequence ID" value="THY08113.1"/>
    <property type="molecule type" value="Genomic_DNA"/>
</dbReference>
<sequence>MDPASFHQVIICLLILFVAIFNSRAITNIISHTVVDIVFLPFLIARYLIAAFELLLASHEAKAIARASMTVAVVLGKFILLAFYLLHWVIISTSSKDDEGPVKTEEDGHPSKSNNEAHYYLPNNEPTLDKEVLDKEILGDNNSELVLPHDNSIQPDFPLPAWIEDFDPCEIFLPTLPSSTQDKLQAQIPLSEQKVAIFHDLAEAIETRDRYIKEKSELTSAERFEDPFEAKLSYFNDCITVWEDAVQECQKQYKKFADAA</sequence>
<evidence type="ECO:0000256" key="2">
    <source>
        <dbReference type="SAM" id="Phobius"/>
    </source>
</evidence>
<reference evidence="3 4" key="1">
    <citation type="submission" date="2018-10" db="EMBL/GenBank/DDBJ databases">
        <title>Fifty Aureobasidium pullulans genomes reveal a recombining polyextremotolerant generalist.</title>
        <authorList>
            <person name="Gostincar C."/>
            <person name="Turk M."/>
            <person name="Zajc J."/>
            <person name="Gunde-Cimerman N."/>
        </authorList>
    </citation>
    <scope>NUCLEOTIDE SEQUENCE [LARGE SCALE GENOMIC DNA]</scope>
    <source>
        <strain evidence="3 4">EXF-6604</strain>
    </source>
</reference>
<evidence type="ECO:0000313" key="3">
    <source>
        <dbReference type="EMBL" id="THY08113.1"/>
    </source>
</evidence>
<feature type="compositionally biased region" description="Basic and acidic residues" evidence="1">
    <location>
        <begin position="96"/>
        <end position="110"/>
    </location>
</feature>
<proteinExistence type="predicted"/>
<comment type="caution">
    <text evidence="3">The sequence shown here is derived from an EMBL/GenBank/DDBJ whole genome shotgun (WGS) entry which is preliminary data.</text>
</comment>
<dbReference type="AlphaFoldDB" id="A0A4V4JR09"/>
<keyword evidence="2" id="KW-0472">Membrane</keyword>
<feature type="region of interest" description="Disordered" evidence="1">
    <location>
        <begin position="96"/>
        <end position="122"/>
    </location>
</feature>
<protein>
    <submittedName>
        <fullName evidence="3">Uncharacterized protein</fullName>
    </submittedName>
</protein>
<name>A0A4V4JR09_AURPU</name>
<keyword evidence="2" id="KW-0812">Transmembrane</keyword>
<feature type="transmembrane region" description="Helical" evidence="2">
    <location>
        <begin position="37"/>
        <end position="57"/>
    </location>
</feature>
<keyword evidence="2" id="KW-1133">Transmembrane helix</keyword>
<organism evidence="3 4">
    <name type="scientific">Aureobasidium pullulans</name>
    <name type="common">Black yeast</name>
    <name type="synonym">Pullularia pullulans</name>
    <dbReference type="NCBI Taxonomy" id="5580"/>
    <lineage>
        <taxon>Eukaryota</taxon>
        <taxon>Fungi</taxon>
        <taxon>Dikarya</taxon>
        <taxon>Ascomycota</taxon>
        <taxon>Pezizomycotina</taxon>
        <taxon>Dothideomycetes</taxon>
        <taxon>Dothideomycetidae</taxon>
        <taxon>Dothideales</taxon>
        <taxon>Saccotheciaceae</taxon>
        <taxon>Aureobasidium</taxon>
    </lineage>
</organism>
<evidence type="ECO:0000313" key="4">
    <source>
        <dbReference type="Proteomes" id="UP000306584"/>
    </source>
</evidence>
<evidence type="ECO:0000256" key="1">
    <source>
        <dbReference type="SAM" id="MobiDB-lite"/>
    </source>
</evidence>
<accession>A0A4V4JR09</accession>
<feature type="transmembrane region" description="Helical" evidence="2">
    <location>
        <begin position="6"/>
        <end position="25"/>
    </location>
</feature>
<dbReference type="Proteomes" id="UP000306584">
    <property type="component" value="Unassembled WGS sequence"/>
</dbReference>
<gene>
    <name evidence="3" type="ORF">D6D01_09688</name>
</gene>